<dbReference type="AlphaFoldDB" id="A0A2U1CI07"/>
<feature type="compositionally biased region" description="Basic and acidic residues" evidence="6">
    <location>
        <begin position="496"/>
        <end position="511"/>
    </location>
</feature>
<evidence type="ECO:0000256" key="6">
    <source>
        <dbReference type="SAM" id="MobiDB-lite"/>
    </source>
</evidence>
<proteinExistence type="inferred from homology"/>
<dbReference type="InterPro" id="IPR050346">
    <property type="entry name" value="FMO-like"/>
</dbReference>
<keyword evidence="2" id="KW-0285">Flavoprotein</keyword>
<sequence length="511" mass="57528">MKIAIIGAGFGGLASAKVLSQFGHEVTLFEKAPDVGGVWSATRRYPGLRTQNNKGTYCYTDFPMPASYPEWPSGAQVQQYLEDYARHFDLNGSIRLNTEVMSAEPTARDGWRLTLRNAQTGETSDHETDTLVVANGIFSEPFIPPYEGREAFEAAGGRLCATSDFRDLEQARGKHVLVVGYGKSSCDVAAAVGEVAMSTKVIARELLWKMPRKIMNVLNYKYLMLTRMGEGLFPYIEQRGFERFLHGPGKGVRDSMIKSLQSVATRQLKLEKLGLVPEGTFDRIARSTVSLATDSLYRQVEEGRSEVVRDCEIVRLGQDRGQPIAELSDGRKVPAEIVICGTGFKQVVPFFSEALQQRLTDDEGNFMLYRQIQPLEIPNLFFCGYNSSFYSPLSAEVAALWIAAYTMGEISLPPLEERRTHVRKRLRWMQERTEGKHARGTNIIPFSMHNIDEMLNEMGLNVSAFTRFKQWLLPTNANDYRSVTRVLLKRQRMRGRTAEQHAPDLRGRSAV</sequence>
<dbReference type="Gene3D" id="3.50.50.60">
    <property type="entry name" value="FAD/NAD(P)-binding domain"/>
    <property type="match status" value="1"/>
</dbReference>
<accession>A0A2U1CI07</accession>
<dbReference type="InterPro" id="IPR000960">
    <property type="entry name" value="Flavin_mOase"/>
</dbReference>
<organism evidence="7 8">
    <name type="scientific">Pusillimonas noertemannii</name>
    <dbReference type="NCBI Taxonomy" id="305977"/>
    <lineage>
        <taxon>Bacteria</taxon>
        <taxon>Pseudomonadati</taxon>
        <taxon>Pseudomonadota</taxon>
        <taxon>Betaproteobacteria</taxon>
        <taxon>Burkholderiales</taxon>
        <taxon>Alcaligenaceae</taxon>
        <taxon>Pusillimonas</taxon>
    </lineage>
</organism>
<evidence type="ECO:0000256" key="5">
    <source>
        <dbReference type="ARBA" id="ARBA00023002"/>
    </source>
</evidence>
<dbReference type="PIRSF" id="PIRSF000332">
    <property type="entry name" value="FMO"/>
    <property type="match status" value="1"/>
</dbReference>
<dbReference type="EMBL" id="QEKO01000008">
    <property type="protein sequence ID" value="PVY60533.1"/>
    <property type="molecule type" value="Genomic_DNA"/>
</dbReference>
<dbReference type="Proteomes" id="UP000246145">
    <property type="component" value="Unassembled WGS sequence"/>
</dbReference>
<dbReference type="GO" id="GO:0050661">
    <property type="term" value="F:NADP binding"/>
    <property type="evidence" value="ECO:0007669"/>
    <property type="project" value="InterPro"/>
</dbReference>
<dbReference type="STRING" id="1231391.GCA_000308195_01895"/>
<evidence type="ECO:0000313" key="7">
    <source>
        <dbReference type="EMBL" id="PVY60533.1"/>
    </source>
</evidence>
<dbReference type="RefSeq" id="WP_116519409.1">
    <property type="nucleotide sequence ID" value="NZ_JACCEX010000003.1"/>
</dbReference>
<evidence type="ECO:0000256" key="3">
    <source>
        <dbReference type="ARBA" id="ARBA00022827"/>
    </source>
</evidence>
<protein>
    <submittedName>
        <fullName evidence="7">Cation diffusion facilitator CzcD-associated flavoprotein CzcO</fullName>
    </submittedName>
</protein>
<dbReference type="InterPro" id="IPR036188">
    <property type="entry name" value="FAD/NAD-bd_sf"/>
</dbReference>
<keyword evidence="5" id="KW-0560">Oxidoreductase</keyword>
<dbReference type="SUPFAM" id="SSF51905">
    <property type="entry name" value="FAD/NAD(P)-binding domain"/>
    <property type="match status" value="2"/>
</dbReference>
<evidence type="ECO:0000313" key="8">
    <source>
        <dbReference type="Proteomes" id="UP000246145"/>
    </source>
</evidence>
<reference evidence="7 8" key="1">
    <citation type="submission" date="2018-04" db="EMBL/GenBank/DDBJ databases">
        <title>Genomic Encyclopedia of Type Strains, Phase IV (KMG-IV): sequencing the most valuable type-strain genomes for metagenomic binning, comparative biology and taxonomic classification.</title>
        <authorList>
            <person name="Goeker M."/>
        </authorList>
    </citation>
    <scope>NUCLEOTIDE SEQUENCE [LARGE SCALE GENOMIC DNA]</scope>
    <source>
        <strain evidence="7 8">DSM 10065</strain>
    </source>
</reference>
<evidence type="ECO:0000256" key="1">
    <source>
        <dbReference type="ARBA" id="ARBA00009183"/>
    </source>
</evidence>
<dbReference type="InterPro" id="IPR020946">
    <property type="entry name" value="Flavin_mOase-like"/>
</dbReference>
<feature type="region of interest" description="Disordered" evidence="6">
    <location>
        <begin position="492"/>
        <end position="511"/>
    </location>
</feature>
<keyword evidence="3" id="KW-0274">FAD</keyword>
<keyword evidence="4" id="KW-0521">NADP</keyword>
<dbReference type="OrthoDB" id="9766402at2"/>
<comment type="similarity">
    <text evidence="1">Belongs to the FMO family.</text>
</comment>
<dbReference type="Pfam" id="PF00743">
    <property type="entry name" value="FMO-like"/>
    <property type="match status" value="1"/>
</dbReference>
<dbReference type="GO" id="GO:0050660">
    <property type="term" value="F:flavin adenine dinucleotide binding"/>
    <property type="evidence" value="ECO:0007669"/>
    <property type="project" value="InterPro"/>
</dbReference>
<dbReference type="PANTHER" id="PTHR23023">
    <property type="entry name" value="DIMETHYLANILINE MONOOXYGENASE"/>
    <property type="match status" value="1"/>
</dbReference>
<evidence type="ECO:0000256" key="4">
    <source>
        <dbReference type="ARBA" id="ARBA00022857"/>
    </source>
</evidence>
<evidence type="ECO:0000256" key="2">
    <source>
        <dbReference type="ARBA" id="ARBA00022630"/>
    </source>
</evidence>
<dbReference type="PRINTS" id="PR00370">
    <property type="entry name" value="FMOXYGENASE"/>
</dbReference>
<name>A0A2U1CI07_9BURK</name>
<comment type="caution">
    <text evidence="7">The sequence shown here is derived from an EMBL/GenBank/DDBJ whole genome shotgun (WGS) entry which is preliminary data.</text>
</comment>
<keyword evidence="8" id="KW-1185">Reference proteome</keyword>
<dbReference type="GO" id="GO:0004499">
    <property type="term" value="F:N,N-dimethylaniline monooxygenase activity"/>
    <property type="evidence" value="ECO:0007669"/>
    <property type="project" value="InterPro"/>
</dbReference>
<gene>
    <name evidence="7" type="ORF">C7440_3570</name>
</gene>